<dbReference type="PANTHER" id="PTHR34154:SF3">
    <property type="entry name" value="ALKALI-SENSITIVE LINKAGE PROTEIN 1"/>
    <property type="match status" value="1"/>
</dbReference>
<keyword evidence="1" id="KW-0472">Membrane</keyword>
<dbReference type="InterPro" id="IPR053183">
    <property type="entry name" value="ASL1"/>
</dbReference>
<name>A0A8A3NS76_9HELO</name>
<evidence type="ECO:0000259" key="3">
    <source>
        <dbReference type="Pfam" id="PF11790"/>
    </source>
</evidence>
<accession>A0A8A3NS76</accession>
<dbReference type="AlphaFoldDB" id="A0A8A3NS76"/>
<keyword evidence="1" id="KW-0812">Transmembrane</keyword>
<dbReference type="GO" id="GO:0009277">
    <property type="term" value="C:fungal-type cell wall"/>
    <property type="evidence" value="ECO:0007669"/>
    <property type="project" value="TreeGrafter"/>
</dbReference>
<evidence type="ECO:0000313" key="5">
    <source>
        <dbReference type="Proteomes" id="UP000672032"/>
    </source>
</evidence>
<dbReference type="EMBL" id="CP063405">
    <property type="protein sequence ID" value="QSZ28555.1"/>
    <property type="molecule type" value="Genomic_DNA"/>
</dbReference>
<protein>
    <recommendedName>
        <fullName evidence="3">Asl1-like glycosyl hydrolase catalytic domain-containing protein</fullName>
    </recommendedName>
</protein>
<evidence type="ECO:0000256" key="1">
    <source>
        <dbReference type="SAM" id="Phobius"/>
    </source>
</evidence>
<proteinExistence type="predicted"/>
<feature type="transmembrane region" description="Helical" evidence="1">
    <location>
        <begin position="295"/>
        <end position="317"/>
    </location>
</feature>
<feature type="chain" id="PRO_5032586094" description="Asl1-like glycosyl hydrolase catalytic domain-containing protein" evidence="2">
    <location>
        <begin position="24"/>
        <end position="318"/>
    </location>
</feature>
<gene>
    <name evidence="4" type="ORF">DSL72_003053</name>
</gene>
<dbReference type="Pfam" id="PF11790">
    <property type="entry name" value="Glyco_hydro_cc"/>
    <property type="match status" value="1"/>
</dbReference>
<sequence>MHLTSTLLLAATNCIPLIIACSAETVGSSSKRGLVFVPNSKYPNDNQIWVQPGSDLSWYYNYGMAASPAFSDRTQEEFEFVPMLWSPSTTFLTDAKSLISGGRNITHILTYNEPDGTSSTGGSAIFPSAAAANWISQVEPLRKLGIKTGAPAVTGSERGLTWLSNFFDACASLGTNCTADFIPVHWYGDFEGLASHIGQIRGTYPNTSIWLTEYALSDASLAATQSFFNTSAEYCDRLDYVDRYSYFGSFRSSVSNVGYNATMLDQDGRLTDIGSWYLGKSATGNVPKASAAGRVGMGMGGMGWGLVVGAVGLVMAWL</sequence>
<dbReference type="PANTHER" id="PTHR34154">
    <property type="entry name" value="ALKALI-SENSITIVE LINKAGE PROTEIN 1"/>
    <property type="match status" value="1"/>
</dbReference>
<dbReference type="OrthoDB" id="43654at2759"/>
<dbReference type="SUPFAM" id="SSF51445">
    <property type="entry name" value="(Trans)glycosidases"/>
    <property type="match status" value="1"/>
</dbReference>
<feature type="domain" description="Asl1-like glycosyl hydrolase catalytic" evidence="3">
    <location>
        <begin position="37"/>
        <end position="277"/>
    </location>
</feature>
<keyword evidence="1" id="KW-1133">Transmembrane helix</keyword>
<dbReference type="InterPro" id="IPR024655">
    <property type="entry name" value="Asl1_glyco_hydro_catalytic"/>
</dbReference>
<reference evidence="4" key="1">
    <citation type="submission" date="2020-10" db="EMBL/GenBank/DDBJ databases">
        <title>Genome Sequence of Monilinia vaccinii-corymbosi Sheds Light on Mummy Berry Disease Infection of Blueberry and Mating Type.</title>
        <authorList>
            <person name="Yow A.G."/>
            <person name="Zhang Y."/>
            <person name="Bansal K."/>
            <person name="Eacker S.M."/>
            <person name="Sullivan S."/>
            <person name="Liachko I."/>
            <person name="Cubeta M.A."/>
            <person name="Rollins J.A."/>
            <person name="Ashrafi H."/>
        </authorList>
    </citation>
    <scope>NUCLEOTIDE SEQUENCE</scope>
    <source>
        <strain evidence="4">RL-1</strain>
    </source>
</reference>
<evidence type="ECO:0000256" key="2">
    <source>
        <dbReference type="SAM" id="SignalP"/>
    </source>
</evidence>
<feature type="signal peptide" evidence="2">
    <location>
        <begin position="1"/>
        <end position="23"/>
    </location>
</feature>
<dbReference type="Gene3D" id="3.20.20.80">
    <property type="entry name" value="Glycosidases"/>
    <property type="match status" value="1"/>
</dbReference>
<dbReference type="InterPro" id="IPR017853">
    <property type="entry name" value="GH"/>
</dbReference>
<organism evidence="4 5">
    <name type="scientific">Monilinia vaccinii-corymbosi</name>
    <dbReference type="NCBI Taxonomy" id="61207"/>
    <lineage>
        <taxon>Eukaryota</taxon>
        <taxon>Fungi</taxon>
        <taxon>Dikarya</taxon>
        <taxon>Ascomycota</taxon>
        <taxon>Pezizomycotina</taxon>
        <taxon>Leotiomycetes</taxon>
        <taxon>Helotiales</taxon>
        <taxon>Sclerotiniaceae</taxon>
        <taxon>Monilinia</taxon>
    </lineage>
</organism>
<keyword evidence="2" id="KW-0732">Signal</keyword>
<dbReference type="FunFam" id="3.20.20.80:FF:000207">
    <property type="entry name" value="Glycoside hydrolase family 128 protein"/>
    <property type="match status" value="1"/>
</dbReference>
<dbReference type="Proteomes" id="UP000672032">
    <property type="component" value="Chromosome 1"/>
</dbReference>
<dbReference type="GO" id="GO:0071966">
    <property type="term" value="P:fungal-type cell wall polysaccharide metabolic process"/>
    <property type="evidence" value="ECO:0007669"/>
    <property type="project" value="TreeGrafter"/>
</dbReference>
<evidence type="ECO:0000313" key="4">
    <source>
        <dbReference type="EMBL" id="QSZ28555.1"/>
    </source>
</evidence>
<keyword evidence="5" id="KW-1185">Reference proteome</keyword>